<dbReference type="Pfam" id="PF12833">
    <property type="entry name" value="HTH_18"/>
    <property type="match status" value="1"/>
</dbReference>
<feature type="domain" description="HTH araC/xylS-type" evidence="11">
    <location>
        <begin position="436"/>
        <end position="535"/>
    </location>
</feature>
<dbReference type="InterPro" id="IPR051552">
    <property type="entry name" value="HptR"/>
</dbReference>
<dbReference type="GO" id="GO:0003700">
    <property type="term" value="F:DNA-binding transcription factor activity"/>
    <property type="evidence" value="ECO:0007669"/>
    <property type="project" value="InterPro"/>
</dbReference>
<organism evidence="13 14">
    <name type="scientific">Muricomes intestini</name>
    <dbReference type="NCBI Taxonomy" id="1796634"/>
    <lineage>
        <taxon>Bacteria</taxon>
        <taxon>Bacillati</taxon>
        <taxon>Bacillota</taxon>
        <taxon>Clostridia</taxon>
        <taxon>Lachnospirales</taxon>
        <taxon>Lachnospiraceae</taxon>
        <taxon>Muricomes</taxon>
    </lineage>
</organism>
<accession>A0A4R3K405</accession>
<dbReference type="SMART" id="SM00448">
    <property type="entry name" value="REC"/>
    <property type="match status" value="1"/>
</dbReference>
<evidence type="ECO:0000256" key="9">
    <source>
        <dbReference type="ARBA" id="ARBA00024867"/>
    </source>
</evidence>
<evidence type="ECO:0000259" key="11">
    <source>
        <dbReference type="PROSITE" id="PS01124"/>
    </source>
</evidence>
<dbReference type="Pfam" id="PF17853">
    <property type="entry name" value="GGDEF_2"/>
    <property type="match status" value="1"/>
</dbReference>
<evidence type="ECO:0000256" key="10">
    <source>
        <dbReference type="PROSITE-ProRule" id="PRU00169"/>
    </source>
</evidence>
<dbReference type="PROSITE" id="PS50110">
    <property type="entry name" value="RESPONSE_REGULATORY"/>
    <property type="match status" value="1"/>
</dbReference>
<feature type="domain" description="Response regulatory" evidence="12">
    <location>
        <begin position="3"/>
        <end position="120"/>
    </location>
</feature>
<dbReference type="CDD" id="cd17536">
    <property type="entry name" value="REC_YesN-like"/>
    <property type="match status" value="1"/>
</dbReference>
<keyword evidence="3" id="KW-0963">Cytoplasm</keyword>
<evidence type="ECO:0000259" key="12">
    <source>
        <dbReference type="PROSITE" id="PS50110"/>
    </source>
</evidence>
<keyword evidence="6" id="KW-0805">Transcription regulation</keyword>
<dbReference type="GO" id="GO:0000160">
    <property type="term" value="P:phosphorelay signal transduction system"/>
    <property type="evidence" value="ECO:0007669"/>
    <property type="project" value="UniProtKB-KW"/>
</dbReference>
<dbReference type="InterPro" id="IPR018060">
    <property type="entry name" value="HTH_AraC"/>
</dbReference>
<dbReference type="GO" id="GO:0043565">
    <property type="term" value="F:sequence-specific DNA binding"/>
    <property type="evidence" value="ECO:0007669"/>
    <property type="project" value="InterPro"/>
</dbReference>
<dbReference type="Pfam" id="PF00072">
    <property type="entry name" value="Response_reg"/>
    <property type="match status" value="1"/>
</dbReference>
<evidence type="ECO:0000256" key="5">
    <source>
        <dbReference type="ARBA" id="ARBA00023012"/>
    </source>
</evidence>
<evidence type="ECO:0000313" key="13">
    <source>
        <dbReference type="EMBL" id="TCS77430.1"/>
    </source>
</evidence>
<dbReference type="EMBL" id="SLZZ01000017">
    <property type="protein sequence ID" value="TCS77430.1"/>
    <property type="molecule type" value="Genomic_DNA"/>
</dbReference>
<evidence type="ECO:0000256" key="7">
    <source>
        <dbReference type="ARBA" id="ARBA00023125"/>
    </source>
</evidence>
<evidence type="ECO:0000256" key="6">
    <source>
        <dbReference type="ARBA" id="ARBA00023015"/>
    </source>
</evidence>
<sequence length="541" mass="61875">MIKVFLVEDEIVIRSAIKSSIDWEKEGYEFVGEASDGELAYPMIVSEKPDILITDIRMPFMDGLELSRLVREVLPDIKILILSGYNEFDYAKKAIHLGVAEYLLKPVSSAKLLETLGNIRAEVEREWEEQALKEQYQKDNQENVENEKVKLFTSLAAGNISMGDAVEWAKELGMDLSARVYNVMLFKVSVKIDDYETSKQAMQAYAEVEEAQNMVRGVYCFRKGVEGWAFLIMAESRADLQESIQRLGEYLTETMEKYPGVEYFGGIGSPVSRIRELGDSYEEAGRVFATRFVNDSRQILTSNDIKLLHAKETLNVQNLDVMERNRTLMEKFLKKGTLEEVESFVAAYFEEIPKENLQSSLMRQYITMDIYIVASSFCGKLGIPSSERTQEAKDLEVTLQRVTTADGVKEYVEDLLKNTIERRDTVSGSRYLDVIRTAKAYIEANYMSDDVSLNTAAAAVNMSPSYFSSVFGREVGRTFVEYLTDVRMDKAKELLMCSALKTSEIGYEVGYKDPHYFSYIFKKTQDCSPKEYRYRGKRERE</sequence>
<keyword evidence="7" id="KW-0238">DNA-binding</keyword>
<evidence type="ECO:0000256" key="8">
    <source>
        <dbReference type="ARBA" id="ARBA00023163"/>
    </source>
</evidence>
<dbReference type="OrthoDB" id="9794370at2"/>
<keyword evidence="5" id="KW-0902">Two-component regulatory system</keyword>
<evidence type="ECO:0000313" key="14">
    <source>
        <dbReference type="Proteomes" id="UP000295726"/>
    </source>
</evidence>
<dbReference type="Proteomes" id="UP000295726">
    <property type="component" value="Unassembled WGS sequence"/>
</dbReference>
<name>A0A4R3K405_9FIRM</name>
<dbReference type="Gene3D" id="3.40.50.2300">
    <property type="match status" value="1"/>
</dbReference>
<comment type="caution">
    <text evidence="13">The sequence shown here is derived from an EMBL/GenBank/DDBJ whole genome shotgun (WGS) entry which is preliminary data.</text>
</comment>
<comment type="function">
    <text evidence="9">May play the central regulatory role in sporulation. It may be an element of the effector pathway responsible for the activation of sporulation genes in response to nutritional stress. Spo0A may act in concert with spo0H (a sigma factor) to control the expression of some genes that are critical to the sporulation process.</text>
</comment>
<evidence type="ECO:0000256" key="3">
    <source>
        <dbReference type="ARBA" id="ARBA00022490"/>
    </source>
</evidence>
<dbReference type="SUPFAM" id="SSF46689">
    <property type="entry name" value="Homeodomain-like"/>
    <property type="match status" value="2"/>
</dbReference>
<dbReference type="InterPro" id="IPR009057">
    <property type="entry name" value="Homeodomain-like_sf"/>
</dbReference>
<evidence type="ECO:0000256" key="1">
    <source>
        <dbReference type="ARBA" id="ARBA00004496"/>
    </source>
</evidence>
<dbReference type="RefSeq" id="WP_132382181.1">
    <property type="nucleotide sequence ID" value="NZ_DAIPCY010000030.1"/>
</dbReference>
<protein>
    <recommendedName>
        <fullName evidence="2">Stage 0 sporulation protein A homolog</fullName>
    </recommendedName>
</protein>
<dbReference type="InterPro" id="IPR011006">
    <property type="entry name" value="CheY-like_superfamily"/>
</dbReference>
<dbReference type="GO" id="GO:0005737">
    <property type="term" value="C:cytoplasm"/>
    <property type="evidence" value="ECO:0007669"/>
    <property type="project" value="UniProtKB-SubCell"/>
</dbReference>
<dbReference type="PANTHER" id="PTHR42713">
    <property type="entry name" value="HISTIDINE KINASE-RELATED"/>
    <property type="match status" value="1"/>
</dbReference>
<dbReference type="PROSITE" id="PS01124">
    <property type="entry name" value="HTH_ARAC_FAMILY_2"/>
    <property type="match status" value="1"/>
</dbReference>
<keyword evidence="14" id="KW-1185">Reference proteome</keyword>
<dbReference type="Gene3D" id="1.10.10.60">
    <property type="entry name" value="Homeodomain-like"/>
    <property type="match status" value="2"/>
</dbReference>
<reference evidence="13 14" key="1">
    <citation type="submission" date="2019-03" db="EMBL/GenBank/DDBJ databases">
        <title>Genomic Encyclopedia of Type Strains, Phase IV (KMG-IV): sequencing the most valuable type-strain genomes for metagenomic binning, comparative biology and taxonomic classification.</title>
        <authorList>
            <person name="Goeker M."/>
        </authorList>
    </citation>
    <scope>NUCLEOTIDE SEQUENCE [LARGE SCALE GENOMIC DNA]</scope>
    <source>
        <strain evidence="13 14">DSM 29489</strain>
    </source>
</reference>
<comment type="subcellular location">
    <subcellularLocation>
        <location evidence="1">Cytoplasm</location>
    </subcellularLocation>
</comment>
<feature type="modified residue" description="4-aspartylphosphate" evidence="10">
    <location>
        <position position="55"/>
    </location>
</feature>
<keyword evidence="4 10" id="KW-0597">Phosphoprotein</keyword>
<keyword evidence="8" id="KW-0804">Transcription</keyword>
<evidence type="ECO:0000256" key="2">
    <source>
        <dbReference type="ARBA" id="ARBA00018672"/>
    </source>
</evidence>
<dbReference type="SUPFAM" id="SSF52172">
    <property type="entry name" value="CheY-like"/>
    <property type="match status" value="1"/>
</dbReference>
<proteinExistence type="predicted"/>
<dbReference type="AlphaFoldDB" id="A0A4R3K405"/>
<dbReference type="SMART" id="SM00342">
    <property type="entry name" value="HTH_ARAC"/>
    <property type="match status" value="1"/>
</dbReference>
<dbReference type="PANTHER" id="PTHR42713:SF3">
    <property type="entry name" value="TRANSCRIPTIONAL REGULATORY PROTEIN HPTR"/>
    <property type="match status" value="1"/>
</dbReference>
<evidence type="ECO:0000256" key="4">
    <source>
        <dbReference type="ARBA" id="ARBA00022553"/>
    </source>
</evidence>
<dbReference type="InterPro" id="IPR041522">
    <property type="entry name" value="CdaR_GGDEF"/>
</dbReference>
<dbReference type="InterPro" id="IPR001789">
    <property type="entry name" value="Sig_transdc_resp-reg_receiver"/>
</dbReference>
<gene>
    <name evidence="13" type="ORF">EDD59_11737</name>
</gene>